<dbReference type="Proteomes" id="UP001368500">
    <property type="component" value="Unassembled WGS sequence"/>
</dbReference>
<comment type="caution">
    <text evidence="1">The sequence shown here is derived from an EMBL/GenBank/DDBJ whole genome shotgun (WGS) entry which is preliminary data.</text>
</comment>
<sequence length="83" mass="9256">MEIEREIERLRASLTAQTFVVTALVQCVPPEARQAFADLLREQAERFTVSALNSPMPEAFVRSLEASLAPWEQMAQDQLPAPG</sequence>
<accession>A0ABU9B7H6</accession>
<evidence type="ECO:0000313" key="1">
    <source>
        <dbReference type="EMBL" id="MEK8025020.1"/>
    </source>
</evidence>
<name>A0ABU9B7H6_9BURK</name>
<proteinExistence type="predicted"/>
<gene>
    <name evidence="1" type="ORF">AACH11_03475</name>
</gene>
<evidence type="ECO:0000313" key="2">
    <source>
        <dbReference type="Proteomes" id="UP001368500"/>
    </source>
</evidence>
<reference evidence="1 2" key="1">
    <citation type="submission" date="2024-04" db="EMBL/GenBank/DDBJ databases">
        <title>Novel species of the genus Ideonella isolated from streams.</title>
        <authorList>
            <person name="Lu H."/>
        </authorList>
    </citation>
    <scope>NUCLEOTIDE SEQUENCE [LARGE SCALE GENOMIC DNA]</scope>
    <source>
        <strain evidence="1 2">BYS139W</strain>
    </source>
</reference>
<dbReference type="EMBL" id="JBBUTF010000003">
    <property type="protein sequence ID" value="MEK8025020.1"/>
    <property type="molecule type" value="Genomic_DNA"/>
</dbReference>
<protein>
    <submittedName>
        <fullName evidence="1">Uncharacterized protein</fullName>
    </submittedName>
</protein>
<keyword evidence="2" id="KW-1185">Reference proteome</keyword>
<organism evidence="1 2">
    <name type="scientific">Pseudaquabacterium rugosum</name>
    <dbReference type="NCBI Taxonomy" id="2984194"/>
    <lineage>
        <taxon>Bacteria</taxon>
        <taxon>Pseudomonadati</taxon>
        <taxon>Pseudomonadota</taxon>
        <taxon>Betaproteobacteria</taxon>
        <taxon>Burkholderiales</taxon>
        <taxon>Sphaerotilaceae</taxon>
        <taxon>Pseudaquabacterium</taxon>
    </lineage>
</organism>
<dbReference type="RefSeq" id="WP_341372803.1">
    <property type="nucleotide sequence ID" value="NZ_JBBUTF010000003.1"/>
</dbReference>